<protein>
    <submittedName>
        <fullName evidence="1">Uncharacterized protein</fullName>
    </submittedName>
</protein>
<organism evidence="1 2">
    <name type="scientific">Labedaea rhizosphaerae</name>
    <dbReference type="NCBI Taxonomy" id="598644"/>
    <lineage>
        <taxon>Bacteria</taxon>
        <taxon>Bacillati</taxon>
        <taxon>Actinomycetota</taxon>
        <taxon>Actinomycetes</taxon>
        <taxon>Pseudonocardiales</taxon>
        <taxon>Pseudonocardiaceae</taxon>
        <taxon>Labedaea</taxon>
    </lineage>
</organism>
<reference evidence="1 2" key="1">
    <citation type="submission" date="2019-03" db="EMBL/GenBank/DDBJ databases">
        <title>Genomic Encyclopedia of Type Strains, Phase IV (KMG-IV): sequencing the most valuable type-strain genomes for metagenomic binning, comparative biology and taxonomic classification.</title>
        <authorList>
            <person name="Goeker M."/>
        </authorList>
    </citation>
    <scope>NUCLEOTIDE SEQUENCE [LARGE SCALE GENOMIC DNA]</scope>
    <source>
        <strain evidence="1 2">DSM 45361</strain>
    </source>
</reference>
<accession>A0A4R6SDE7</accession>
<comment type="caution">
    <text evidence="1">The sequence shown here is derived from an EMBL/GenBank/DDBJ whole genome shotgun (WGS) entry which is preliminary data.</text>
</comment>
<sequence>MRRRTRGGEPPLTCEYQEYLPSRDEGLHFAVHVRLFGIASTGASSRGKLDDAGADHLRAEFERVTCQHSVVRWRVVRQLLAARLSELVPFSLPGAELREATVVVHVASEHLDAGLQIEHARHELELDELAHRQVRARMRFLREECLRDPASAELFTLLPPSPRLADSSPAGDPDRLVNLVRNWQPTRGWVRAAEVLIEFGNKLTSEQLLMLGTVGRQVMESFSEAERGQQFAEALKSEAGRMNGAGGEPLPQT</sequence>
<proteinExistence type="predicted"/>
<dbReference type="Proteomes" id="UP000295444">
    <property type="component" value="Unassembled WGS sequence"/>
</dbReference>
<gene>
    <name evidence="1" type="ORF">EV186_1031129</name>
</gene>
<dbReference type="AlphaFoldDB" id="A0A4R6SDE7"/>
<name>A0A4R6SDE7_LABRH</name>
<keyword evidence="2" id="KW-1185">Reference proteome</keyword>
<dbReference type="EMBL" id="SNXZ01000003">
    <property type="protein sequence ID" value="TDP98149.1"/>
    <property type="molecule type" value="Genomic_DNA"/>
</dbReference>
<evidence type="ECO:0000313" key="2">
    <source>
        <dbReference type="Proteomes" id="UP000295444"/>
    </source>
</evidence>
<evidence type="ECO:0000313" key="1">
    <source>
        <dbReference type="EMBL" id="TDP98149.1"/>
    </source>
</evidence>